<proteinExistence type="predicted"/>
<keyword evidence="2" id="KW-1185">Reference proteome</keyword>
<protein>
    <submittedName>
        <fullName evidence="1">Uncharacterized protein</fullName>
    </submittedName>
</protein>
<gene>
    <name evidence="1" type="ORF">HYPSUDRAFT_45689</name>
</gene>
<dbReference type="OrthoDB" id="3049306at2759"/>
<organism evidence="1 2">
    <name type="scientific">Hypholoma sublateritium (strain FD-334 SS-4)</name>
    <dbReference type="NCBI Taxonomy" id="945553"/>
    <lineage>
        <taxon>Eukaryota</taxon>
        <taxon>Fungi</taxon>
        <taxon>Dikarya</taxon>
        <taxon>Basidiomycota</taxon>
        <taxon>Agaricomycotina</taxon>
        <taxon>Agaricomycetes</taxon>
        <taxon>Agaricomycetidae</taxon>
        <taxon>Agaricales</taxon>
        <taxon>Agaricineae</taxon>
        <taxon>Strophariaceae</taxon>
        <taxon>Hypholoma</taxon>
    </lineage>
</organism>
<dbReference type="EMBL" id="KN817595">
    <property type="protein sequence ID" value="KJA17976.1"/>
    <property type="molecule type" value="Genomic_DNA"/>
</dbReference>
<sequence length="189" mass="20806">MKFCEIAHFSKDKYRQHIADKNLSDQELGTEIYKKRSKRLSSKVRVGVGAAAAHLTGGGTLVSAAFAGRNISVESQKLELLEEEWAVRGYAPLPERRLKDKIVPVLLTAATSTFAAGMDVAFAMASPDQFAQIIPNTEVNDFLISNVYYGGLEQGATSVKNTVVNKVVAARPDDMHRSSHYGHEKKRRV</sequence>
<evidence type="ECO:0000313" key="2">
    <source>
        <dbReference type="Proteomes" id="UP000054270"/>
    </source>
</evidence>
<dbReference type="STRING" id="945553.A0A0D2NMM3"/>
<name>A0A0D2NMM3_HYPSF</name>
<dbReference type="OMA" id="SHYGHEK"/>
<evidence type="ECO:0000313" key="1">
    <source>
        <dbReference type="EMBL" id="KJA17976.1"/>
    </source>
</evidence>
<dbReference type="AlphaFoldDB" id="A0A0D2NMM3"/>
<accession>A0A0D2NMM3</accession>
<dbReference type="Proteomes" id="UP000054270">
    <property type="component" value="Unassembled WGS sequence"/>
</dbReference>
<reference evidence="2" key="1">
    <citation type="submission" date="2014-04" db="EMBL/GenBank/DDBJ databases">
        <title>Evolutionary Origins and Diversification of the Mycorrhizal Mutualists.</title>
        <authorList>
            <consortium name="DOE Joint Genome Institute"/>
            <consortium name="Mycorrhizal Genomics Consortium"/>
            <person name="Kohler A."/>
            <person name="Kuo A."/>
            <person name="Nagy L.G."/>
            <person name="Floudas D."/>
            <person name="Copeland A."/>
            <person name="Barry K.W."/>
            <person name="Cichocki N."/>
            <person name="Veneault-Fourrey C."/>
            <person name="LaButti K."/>
            <person name="Lindquist E.A."/>
            <person name="Lipzen A."/>
            <person name="Lundell T."/>
            <person name="Morin E."/>
            <person name="Murat C."/>
            <person name="Riley R."/>
            <person name="Ohm R."/>
            <person name="Sun H."/>
            <person name="Tunlid A."/>
            <person name="Henrissat B."/>
            <person name="Grigoriev I.V."/>
            <person name="Hibbett D.S."/>
            <person name="Martin F."/>
        </authorList>
    </citation>
    <scope>NUCLEOTIDE SEQUENCE [LARGE SCALE GENOMIC DNA]</scope>
    <source>
        <strain evidence="2">FD-334 SS-4</strain>
    </source>
</reference>